<feature type="non-terminal residue" evidence="1">
    <location>
        <position position="221"/>
    </location>
</feature>
<keyword evidence="2" id="KW-1185">Reference proteome</keyword>
<dbReference type="Proteomes" id="UP001233999">
    <property type="component" value="Unassembled WGS sequence"/>
</dbReference>
<reference evidence="1" key="2">
    <citation type="submission" date="2023-05" db="EMBL/GenBank/DDBJ databases">
        <authorList>
            <person name="Fouks B."/>
        </authorList>
    </citation>
    <scope>NUCLEOTIDE SEQUENCE</scope>
    <source>
        <strain evidence="1">Stay&amp;Tobe</strain>
        <tissue evidence="1">Testes</tissue>
    </source>
</reference>
<evidence type="ECO:0000313" key="1">
    <source>
        <dbReference type="EMBL" id="KAJ9581216.1"/>
    </source>
</evidence>
<name>A0AAD8E8W0_DIPPU</name>
<dbReference type="EMBL" id="JASPKZ010007974">
    <property type="protein sequence ID" value="KAJ9581216.1"/>
    <property type="molecule type" value="Genomic_DNA"/>
</dbReference>
<feature type="non-terminal residue" evidence="1">
    <location>
        <position position="1"/>
    </location>
</feature>
<gene>
    <name evidence="1" type="ORF">L9F63_023607</name>
</gene>
<sequence>DEGGISVNEDFTQIFEHFYRNNSSSTTNAVAFFIFYLHWCWTIYTNILNSTICPPSNQGPISLSLCIFVSLSCKNLSRNAQKRMIHVVGVQEYFYYIGWNIERLWCKGYLAGVSAQLYLMVQTDYVQNIKDQTGPFEGLICRDTPKNIIDLKGIDMFITLGWNHLSKGACHVRRYIKKVHYPNGPISIEYCSSSNHQPQLKSYGPLDFKPKKNNCSYRNRI</sequence>
<protein>
    <submittedName>
        <fullName evidence="1">Uncharacterized protein</fullName>
    </submittedName>
</protein>
<organism evidence="1 2">
    <name type="scientific">Diploptera punctata</name>
    <name type="common">Pacific beetle cockroach</name>
    <dbReference type="NCBI Taxonomy" id="6984"/>
    <lineage>
        <taxon>Eukaryota</taxon>
        <taxon>Metazoa</taxon>
        <taxon>Ecdysozoa</taxon>
        <taxon>Arthropoda</taxon>
        <taxon>Hexapoda</taxon>
        <taxon>Insecta</taxon>
        <taxon>Pterygota</taxon>
        <taxon>Neoptera</taxon>
        <taxon>Polyneoptera</taxon>
        <taxon>Dictyoptera</taxon>
        <taxon>Blattodea</taxon>
        <taxon>Blaberoidea</taxon>
        <taxon>Blaberidae</taxon>
        <taxon>Diplopterinae</taxon>
        <taxon>Diploptera</taxon>
    </lineage>
</organism>
<evidence type="ECO:0000313" key="2">
    <source>
        <dbReference type="Proteomes" id="UP001233999"/>
    </source>
</evidence>
<accession>A0AAD8E8W0</accession>
<proteinExistence type="predicted"/>
<reference evidence="1" key="1">
    <citation type="journal article" date="2023" name="IScience">
        <title>Live-bearing cockroach genome reveals convergent evolutionary mechanisms linked to viviparity in insects and beyond.</title>
        <authorList>
            <person name="Fouks B."/>
            <person name="Harrison M.C."/>
            <person name="Mikhailova A.A."/>
            <person name="Marchal E."/>
            <person name="English S."/>
            <person name="Carruthers M."/>
            <person name="Jennings E.C."/>
            <person name="Chiamaka E.L."/>
            <person name="Frigard R.A."/>
            <person name="Pippel M."/>
            <person name="Attardo G.M."/>
            <person name="Benoit J.B."/>
            <person name="Bornberg-Bauer E."/>
            <person name="Tobe S.S."/>
        </authorList>
    </citation>
    <scope>NUCLEOTIDE SEQUENCE</scope>
    <source>
        <strain evidence="1">Stay&amp;Tobe</strain>
    </source>
</reference>
<dbReference type="AlphaFoldDB" id="A0AAD8E8W0"/>
<comment type="caution">
    <text evidence="1">The sequence shown here is derived from an EMBL/GenBank/DDBJ whole genome shotgun (WGS) entry which is preliminary data.</text>
</comment>